<dbReference type="Gene3D" id="1.25.40.10">
    <property type="entry name" value="Tetratricopeptide repeat domain"/>
    <property type="match status" value="2"/>
</dbReference>
<feature type="compositionally biased region" description="Basic and acidic residues" evidence="2">
    <location>
        <begin position="1068"/>
        <end position="1082"/>
    </location>
</feature>
<dbReference type="PANTHER" id="PTHR46082">
    <property type="entry name" value="ATP/GTP-BINDING PROTEIN-RELATED"/>
    <property type="match status" value="1"/>
</dbReference>
<feature type="region of interest" description="Disordered" evidence="2">
    <location>
        <begin position="1021"/>
        <end position="1082"/>
    </location>
</feature>
<evidence type="ECO:0000256" key="2">
    <source>
        <dbReference type="SAM" id="MobiDB-lite"/>
    </source>
</evidence>
<proteinExistence type="predicted"/>
<protein>
    <submittedName>
        <fullName evidence="3">Uncharacterized protein</fullName>
    </submittedName>
</protein>
<evidence type="ECO:0000313" key="3">
    <source>
        <dbReference type="EMBL" id="KAK4206887.1"/>
    </source>
</evidence>
<reference evidence="3" key="1">
    <citation type="journal article" date="2023" name="Mol. Phylogenet. Evol.">
        <title>Genome-scale phylogeny and comparative genomics of the fungal order Sordariales.</title>
        <authorList>
            <person name="Hensen N."/>
            <person name="Bonometti L."/>
            <person name="Westerberg I."/>
            <person name="Brannstrom I.O."/>
            <person name="Guillou S."/>
            <person name="Cros-Aarteil S."/>
            <person name="Calhoun S."/>
            <person name="Haridas S."/>
            <person name="Kuo A."/>
            <person name="Mondo S."/>
            <person name="Pangilinan J."/>
            <person name="Riley R."/>
            <person name="LaButti K."/>
            <person name="Andreopoulos B."/>
            <person name="Lipzen A."/>
            <person name="Chen C."/>
            <person name="Yan M."/>
            <person name="Daum C."/>
            <person name="Ng V."/>
            <person name="Clum A."/>
            <person name="Steindorff A."/>
            <person name="Ohm R.A."/>
            <person name="Martin F."/>
            <person name="Silar P."/>
            <person name="Natvig D.O."/>
            <person name="Lalanne C."/>
            <person name="Gautier V."/>
            <person name="Ament-Velasquez S.L."/>
            <person name="Kruys A."/>
            <person name="Hutchinson M.I."/>
            <person name="Powell A.J."/>
            <person name="Barry K."/>
            <person name="Miller A.N."/>
            <person name="Grigoriev I.V."/>
            <person name="Debuchy R."/>
            <person name="Gladieux P."/>
            <person name="Hiltunen Thoren M."/>
            <person name="Johannesson H."/>
        </authorList>
    </citation>
    <scope>NUCLEOTIDE SEQUENCE</scope>
    <source>
        <strain evidence="3">PSN293</strain>
    </source>
</reference>
<accession>A0AAN7B1X6</accession>
<sequence>MATLMPKTKIRGTQSFPIVSSSTKGPSGSYDITYVLVHGLEGLVGPDGVSYERKLRFLLKLIVKDARRDGRDNHIAHMFPFNLQTLLEKGGNEFERLRKKLYRKIEMQPWSTWTNVVQSVQTGRAVNDGSTEPVTSSPAPPPIVFLCHGVGTWIVKDMLSTDLGNFVAVNTLSVIPLDTLQFSSEQPAGQRYIASAKKQMETFGVAEPPETNIKELSKLMERADMGFSKLQELIQELPGLHQLPKWIADPVSLWTLDSLQLEPIDLATRKGRTRRKLSAKLGRISRRKMDLPNQPALQERLEGVLSKLDEVRYTPGPGLDRLAIQEIPTDWETPVARPDGTESALTDREAMEASRRATETAPLPPSLKNIHDLPGSSPQTFKGSPADISPWPSSDTYTSAPNLDIIKNAVKDQTQILDSGDYKQYARVIESLQRLKEQYERHTLNGKVVELLSELDRLLAHWLIAGRGDYWNAAVELLKAPNLRPISLSKRNDAVIVNSAHTLGDLALIFASLGFFTKASTVIRLSLKSVDHKLDEIKNYEQQQDTDRILDEARYSKAQVVKSELMIKRDSLAEIAAKVHLSAGDYRRALKLAEEAWLGFCDHLGTKDLSTLKAQVLVAELLALNSRAKEAEISCYQAWQALSAKCGSRHPQTLNALRTLVFIFRLEYRLVEAIDTGRSLCQLTEEATAGTHPFTIAAQAEFARALMMDGQYKAAELEYNKLLEDSRKLYSFCSDHPETLLYESELARVYLRLGRLENAERLALKVLKGQHHAYQFERSTASERKLDITLEKPPQNDSNYHSVDILLYTVMNDLRFEMALNVSLEEMFKPVQDADGPERHRTSSEQITALDLFISHLSSTGPAGITQARLKDRQTQDDMFAIRREIATGPGMSNARLAEKLRALLSRLRVHPWLLFTIQTLVEIHIQKGPGDSKSALAGEMANMALQWCTRTMGEVNHSTLKAKYKLALVTRNTGDNDKARQLLLELYQHQALYFEDNHPEMLEVKRELIMTSVAADRWQDPDSVLTSSPNPSDDEFDDIGRDSNGPTPPGTPGTVTTEENGLGDATATREDTAKPMTREDWADVERQSVMIALALQGRMGPNHPETLRTYLWILAVQLMVGNLVEGSQTSRLIVERSCHKEVLYQRPIKALKALEHAAALCLEANLVADALDIYSEIVNCGKRMLVDQPQPGPGSSTKSTAPLAEDERGKISDFVFKCQVKINDVMYTGAEGALERMRELYDLYSKSARGARDGDILIMNGLRFASRARLLAEDYAFLRSEALRRYRLLAESLGQHFEDGEMSPKKRKAGKDILDNAFKVLQSTLVEKQDALEDSKRLHAKLQKKLQNEEWRQKRIAMDADDWVDWRGFSNHINGTPGGPEDDARGATDKIVSEVVEQCLEFAHGLERAQPGGE</sequence>
<dbReference type="EMBL" id="MU858341">
    <property type="protein sequence ID" value="KAK4206887.1"/>
    <property type="molecule type" value="Genomic_DNA"/>
</dbReference>
<evidence type="ECO:0000256" key="1">
    <source>
        <dbReference type="SAM" id="Coils"/>
    </source>
</evidence>
<comment type="caution">
    <text evidence="3">The sequence shown here is derived from an EMBL/GenBank/DDBJ whole genome shotgun (WGS) entry which is preliminary data.</text>
</comment>
<dbReference type="InterPro" id="IPR011990">
    <property type="entry name" value="TPR-like_helical_dom_sf"/>
</dbReference>
<reference evidence="3" key="2">
    <citation type="submission" date="2023-05" db="EMBL/GenBank/DDBJ databases">
        <authorList>
            <consortium name="Lawrence Berkeley National Laboratory"/>
            <person name="Steindorff A."/>
            <person name="Hensen N."/>
            <person name="Bonometti L."/>
            <person name="Westerberg I."/>
            <person name="Brannstrom I.O."/>
            <person name="Guillou S."/>
            <person name="Cros-Aarteil S."/>
            <person name="Calhoun S."/>
            <person name="Haridas S."/>
            <person name="Kuo A."/>
            <person name="Mondo S."/>
            <person name="Pangilinan J."/>
            <person name="Riley R."/>
            <person name="Labutti K."/>
            <person name="Andreopoulos B."/>
            <person name="Lipzen A."/>
            <person name="Chen C."/>
            <person name="Yanf M."/>
            <person name="Daum C."/>
            <person name="Ng V."/>
            <person name="Clum A."/>
            <person name="Ohm R."/>
            <person name="Martin F."/>
            <person name="Silar P."/>
            <person name="Natvig D."/>
            <person name="Lalanne C."/>
            <person name="Gautier V."/>
            <person name="Ament-Velasquez S.L."/>
            <person name="Kruys A."/>
            <person name="Hutchinson M.I."/>
            <person name="Powell A.J."/>
            <person name="Barry K."/>
            <person name="Miller A.N."/>
            <person name="Grigoriev I.V."/>
            <person name="Debuchy R."/>
            <person name="Gladieux P."/>
            <person name="Thoren M.H."/>
            <person name="Johannesson H."/>
        </authorList>
    </citation>
    <scope>NUCLEOTIDE SEQUENCE</scope>
    <source>
        <strain evidence="3">PSN293</strain>
    </source>
</reference>
<evidence type="ECO:0000313" key="4">
    <source>
        <dbReference type="Proteomes" id="UP001301769"/>
    </source>
</evidence>
<feature type="coiled-coil region" evidence="1">
    <location>
        <begin position="1326"/>
        <end position="1353"/>
    </location>
</feature>
<dbReference type="Proteomes" id="UP001301769">
    <property type="component" value="Unassembled WGS sequence"/>
</dbReference>
<dbReference type="PANTHER" id="PTHR46082:SF6">
    <property type="entry name" value="AAA+ ATPASE DOMAIN-CONTAINING PROTEIN-RELATED"/>
    <property type="match status" value="1"/>
</dbReference>
<keyword evidence="1" id="KW-0175">Coiled coil</keyword>
<dbReference type="SUPFAM" id="SSF48452">
    <property type="entry name" value="TPR-like"/>
    <property type="match status" value="1"/>
</dbReference>
<gene>
    <name evidence="3" type="ORF">QBC37DRAFT_328333</name>
</gene>
<name>A0AAN7B1X6_9PEZI</name>
<dbReference type="InterPro" id="IPR053137">
    <property type="entry name" value="NLR-like"/>
</dbReference>
<keyword evidence="4" id="KW-1185">Reference proteome</keyword>
<organism evidence="3 4">
    <name type="scientific">Rhypophila decipiens</name>
    <dbReference type="NCBI Taxonomy" id="261697"/>
    <lineage>
        <taxon>Eukaryota</taxon>
        <taxon>Fungi</taxon>
        <taxon>Dikarya</taxon>
        <taxon>Ascomycota</taxon>
        <taxon>Pezizomycotina</taxon>
        <taxon>Sordariomycetes</taxon>
        <taxon>Sordariomycetidae</taxon>
        <taxon>Sordariales</taxon>
        <taxon>Naviculisporaceae</taxon>
        <taxon>Rhypophila</taxon>
    </lineage>
</organism>